<gene>
    <name evidence="1" type="ORF">LPJ66_009022</name>
</gene>
<sequence>MSAPTDTRSKAYSRPTAELVVRAIEEADSCVVLLDTSLSKQLGLGDALDDPAIQAAANNASCLTAEPTNVYSALSTFCGTVTRAPKPKLQEVLKHLALSGKLARVYTNDVNMPLLLTRQSGKVAGSDDQLTKIESRIVAVRGCIDKFMCAKCSAKCQLTQAVLFKAMCGQQVACEVCGERGMLAKQMGEVQNGLVPDVFRTVPNAQVAIELAQADASAGVHLLVILGSAEGDSDAWSTVVSALDNSSQNTISVGSDIESFVREWALECAAMASIQSPGLISRVADMTLVASSSDPEESSNGPLHNQRSNENLVLGVDNATSSDKNSNGKGPKGSKGRNRDRTNLTHLLNFSLPARLPLPPQPMRPRRRAAADPGIGGERQAQINKTIFMNANFRFVLKPHFWTNFMPITVRPDMQLRWEWIERVIMPVTGETVTCPICLSPPVASRVTKCGHIFCYACVLRYLSYVTEDEHDAKKCPICWAAIAYDDLLPVHFWSAQYRTNGSDNSALHHVSHSAAKLATGAHITMRLMKRLRGTTVCLPRSTSAQVYSSELVKNHHAANKDDGKCGAFESYNFPWTFTEGALPFAKFMLAGHAYCKDEYEHELSELAREKNDESNDSNTRLFVESAIMSVESALKCAVMPVASDRKLEERAVKEQMTQQHLESNADMDNANEDDFLYFYQADDGQHIYMHPLHMRVLVHQYEDYTALPDSLQVKMRHSIESTITDEVRQQFKFLDHLSLRCDVVFVEPELKGIVSRESIGKFKAQLTHREKQHAAHARHVAMDEAKSEFLAAAAAAQAENTSIRYQEEWSRSGQNRFANGAGTPVSHNQGTPNENSFPALVGNDADAAIGSVVASASQPKPLWPRQPISHTSFGTSDSPMNDYFWEELDRAAVSRHDDCEDEFEHDAHDDGLDDFYVRAKDTGSQSGRQKVVAVQPKKGKKVMTLTLTGGSSRRRR</sequence>
<proteinExistence type="predicted"/>
<accession>A0ACC1I503</accession>
<organism evidence="1 2">
    <name type="scientific">Kickxella alabastrina</name>
    <dbReference type="NCBI Taxonomy" id="61397"/>
    <lineage>
        <taxon>Eukaryota</taxon>
        <taxon>Fungi</taxon>
        <taxon>Fungi incertae sedis</taxon>
        <taxon>Zoopagomycota</taxon>
        <taxon>Kickxellomycotina</taxon>
        <taxon>Kickxellomycetes</taxon>
        <taxon>Kickxellales</taxon>
        <taxon>Kickxellaceae</taxon>
        <taxon>Kickxella</taxon>
    </lineage>
</organism>
<protein>
    <submittedName>
        <fullName evidence="1">Uncharacterized protein</fullName>
    </submittedName>
</protein>
<comment type="caution">
    <text evidence="1">The sequence shown here is derived from an EMBL/GenBank/DDBJ whole genome shotgun (WGS) entry which is preliminary data.</text>
</comment>
<dbReference type="Proteomes" id="UP001150581">
    <property type="component" value="Unassembled WGS sequence"/>
</dbReference>
<reference evidence="1" key="1">
    <citation type="submission" date="2022-07" db="EMBL/GenBank/DDBJ databases">
        <title>Phylogenomic reconstructions and comparative analyses of Kickxellomycotina fungi.</title>
        <authorList>
            <person name="Reynolds N.K."/>
            <person name="Stajich J.E."/>
            <person name="Barry K."/>
            <person name="Grigoriev I.V."/>
            <person name="Crous P."/>
            <person name="Smith M.E."/>
        </authorList>
    </citation>
    <scope>NUCLEOTIDE SEQUENCE</scope>
    <source>
        <strain evidence="1">Benny 63K</strain>
    </source>
</reference>
<dbReference type="EMBL" id="JANBPG010001953">
    <property type="protein sequence ID" value="KAJ1887610.1"/>
    <property type="molecule type" value="Genomic_DNA"/>
</dbReference>
<evidence type="ECO:0000313" key="1">
    <source>
        <dbReference type="EMBL" id="KAJ1887610.1"/>
    </source>
</evidence>
<evidence type="ECO:0000313" key="2">
    <source>
        <dbReference type="Proteomes" id="UP001150581"/>
    </source>
</evidence>
<name>A0ACC1I503_9FUNG</name>
<keyword evidence="2" id="KW-1185">Reference proteome</keyword>